<feature type="transmembrane region" description="Helical" evidence="1">
    <location>
        <begin position="12"/>
        <end position="35"/>
    </location>
</feature>
<proteinExistence type="predicted"/>
<keyword evidence="1" id="KW-0472">Membrane</keyword>
<gene>
    <name evidence="2" type="ORF">HNR57_005443</name>
</gene>
<keyword evidence="1" id="KW-0812">Transmembrane</keyword>
<evidence type="ECO:0000313" key="2">
    <source>
        <dbReference type="EMBL" id="MBB6079500.1"/>
    </source>
</evidence>
<sequence>MTNHEEAGAPSISTGFAVGMLIGIPSGFLLGLAVFDNMAMSLVLGGGVGGVQPAAQERQCQVAYAAA</sequence>
<organism evidence="2 3">
    <name type="scientific">Streptomyces paradoxus</name>
    <dbReference type="NCBI Taxonomy" id="66375"/>
    <lineage>
        <taxon>Bacteria</taxon>
        <taxon>Bacillati</taxon>
        <taxon>Actinomycetota</taxon>
        <taxon>Actinomycetes</taxon>
        <taxon>Kitasatosporales</taxon>
        <taxon>Streptomycetaceae</taxon>
        <taxon>Streptomyces</taxon>
    </lineage>
</organism>
<keyword evidence="3" id="KW-1185">Reference proteome</keyword>
<protein>
    <submittedName>
        <fullName evidence="2">Uncharacterized protein</fullName>
    </submittedName>
</protein>
<comment type="caution">
    <text evidence="2">The sequence shown here is derived from an EMBL/GenBank/DDBJ whole genome shotgun (WGS) entry which is preliminary data.</text>
</comment>
<dbReference type="RefSeq" id="WP_184563665.1">
    <property type="nucleotide sequence ID" value="NZ_BAAARS010000023.1"/>
</dbReference>
<reference evidence="2 3" key="1">
    <citation type="submission" date="2020-08" db="EMBL/GenBank/DDBJ databases">
        <title>Genomic Encyclopedia of Type Strains, Phase IV (KMG-IV): sequencing the most valuable type-strain genomes for metagenomic binning, comparative biology and taxonomic classification.</title>
        <authorList>
            <person name="Goeker M."/>
        </authorList>
    </citation>
    <scope>NUCLEOTIDE SEQUENCE [LARGE SCALE GENOMIC DNA]</scope>
    <source>
        <strain evidence="2 3">DSM 43350</strain>
    </source>
</reference>
<evidence type="ECO:0000313" key="3">
    <source>
        <dbReference type="Proteomes" id="UP000591537"/>
    </source>
</evidence>
<dbReference type="EMBL" id="JACHGV010000008">
    <property type="protein sequence ID" value="MBB6079500.1"/>
    <property type="molecule type" value="Genomic_DNA"/>
</dbReference>
<keyword evidence="1" id="KW-1133">Transmembrane helix</keyword>
<name>A0A7W9TF13_9ACTN</name>
<accession>A0A7W9TF13</accession>
<evidence type="ECO:0000256" key="1">
    <source>
        <dbReference type="SAM" id="Phobius"/>
    </source>
</evidence>
<dbReference type="Proteomes" id="UP000591537">
    <property type="component" value="Unassembled WGS sequence"/>
</dbReference>
<dbReference type="AlphaFoldDB" id="A0A7W9TF13"/>